<protein>
    <recommendedName>
        <fullName evidence="1">Ryanodine receptor Ryr domain-containing protein</fullName>
    </recommendedName>
</protein>
<dbReference type="InterPro" id="IPR003032">
    <property type="entry name" value="Ryanodine_rcpt"/>
</dbReference>
<dbReference type="Gene3D" id="1.10.490.160">
    <property type="match status" value="1"/>
</dbReference>
<reference evidence="2" key="1">
    <citation type="submission" date="2021-02" db="EMBL/GenBank/DDBJ databases">
        <authorList>
            <person name="Nowell W R."/>
        </authorList>
    </citation>
    <scope>NUCLEOTIDE SEQUENCE</scope>
</reference>
<evidence type="ECO:0000313" key="3">
    <source>
        <dbReference type="Proteomes" id="UP000663873"/>
    </source>
</evidence>
<keyword evidence="3" id="KW-1185">Reference proteome</keyword>
<feature type="domain" description="Ryanodine receptor Ryr" evidence="1">
    <location>
        <begin position="1"/>
        <end position="31"/>
    </location>
</feature>
<sequence>IEQGWMYGEQINDKYRLHPNLKPYKSLDRKAVAKLEEP</sequence>
<gene>
    <name evidence="2" type="ORF">UJA718_LOCUS45630</name>
</gene>
<comment type="caution">
    <text evidence="2">The sequence shown here is derived from an EMBL/GenBank/DDBJ whole genome shotgun (WGS) entry which is preliminary data.</text>
</comment>
<feature type="non-terminal residue" evidence="2">
    <location>
        <position position="1"/>
    </location>
</feature>
<dbReference type="Proteomes" id="UP000663873">
    <property type="component" value="Unassembled WGS sequence"/>
</dbReference>
<dbReference type="AlphaFoldDB" id="A0A821V7N8"/>
<organism evidence="2 3">
    <name type="scientific">Rotaria socialis</name>
    <dbReference type="NCBI Taxonomy" id="392032"/>
    <lineage>
        <taxon>Eukaryota</taxon>
        <taxon>Metazoa</taxon>
        <taxon>Spiralia</taxon>
        <taxon>Gnathifera</taxon>
        <taxon>Rotifera</taxon>
        <taxon>Eurotatoria</taxon>
        <taxon>Bdelloidea</taxon>
        <taxon>Philodinida</taxon>
        <taxon>Philodinidae</taxon>
        <taxon>Rotaria</taxon>
    </lineage>
</organism>
<feature type="non-terminal residue" evidence="2">
    <location>
        <position position="38"/>
    </location>
</feature>
<dbReference type="EMBL" id="CAJOBP010077467">
    <property type="protein sequence ID" value="CAF4903362.1"/>
    <property type="molecule type" value="Genomic_DNA"/>
</dbReference>
<evidence type="ECO:0000313" key="2">
    <source>
        <dbReference type="EMBL" id="CAF4903362.1"/>
    </source>
</evidence>
<evidence type="ECO:0000259" key="1">
    <source>
        <dbReference type="Pfam" id="PF02026"/>
    </source>
</evidence>
<proteinExistence type="predicted"/>
<name>A0A821V7N8_9BILA</name>
<accession>A0A821V7N8</accession>
<dbReference type="Pfam" id="PF02026">
    <property type="entry name" value="RyR"/>
    <property type="match status" value="1"/>
</dbReference>